<sequence>MIKKFPFLVMIALVVASCESSSVEDEVFNADTEIEVSENEDVEINDIHEDSSYGLGN</sequence>
<dbReference type="PROSITE" id="PS51257">
    <property type="entry name" value="PROKAR_LIPOPROTEIN"/>
    <property type="match status" value="1"/>
</dbReference>
<accession>A0ABP3UBB2</accession>
<proteinExistence type="predicted"/>
<dbReference type="RefSeq" id="WP_343913476.1">
    <property type="nucleotide sequence ID" value="NZ_BAAAGE010000003.1"/>
</dbReference>
<reference evidence="2" key="1">
    <citation type="journal article" date="2019" name="Int. J. Syst. Evol. Microbiol.">
        <title>The Global Catalogue of Microorganisms (GCM) 10K type strain sequencing project: providing services to taxonomists for standard genome sequencing and annotation.</title>
        <authorList>
            <consortium name="The Broad Institute Genomics Platform"/>
            <consortium name="The Broad Institute Genome Sequencing Center for Infectious Disease"/>
            <person name="Wu L."/>
            <person name="Ma J."/>
        </authorList>
    </citation>
    <scope>NUCLEOTIDE SEQUENCE [LARGE SCALE GENOMIC DNA]</scope>
    <source>
        <strain evidence="2">JCM 15974</strain>
    </source>
</reference>
<comment type="caution">
    <text evidence="1">The sequence shown here is derived from an EMBL/GenBank/DDBJ whole genome shotgun (WGS) entry which is preliminary data.</text>
</comment>
<dbReference type="Proteomes" id="UP001501758">
    <property type="component" value="Unassembled WGS sequence"/>
</dbReference>
<name>A0ABP3UBB2_9FLAO</name>
<dbReference type="EMBL" id="BAAAGE010000003">
    <property type="protein sequence ID" value="GAA0726749.1"/>
    <property type="molecule type" value="Genomic_DNA"/>
</dbReference>
<evidence type="ECO:0000313" key="2">
    <source>
        <dbReference type="Proteomes" id="UP001501758"/>
    </source>
</evidence>
<gene>
    <name evidence="1" type="ORF">GCM10009430_34120</name>
</gene>
<protein>
    <submittedName>
        <fullName evidence="1">Uncharacterized protein</fullName>
    </submittedName>
</protein>
<evidence type="ECO:0000313" key="1">
    <source>
        <dbReference type="EMBL" id="GAA0726749.1"/>
    </source>
</evidence>
<keyword evidence="2" id="KW-1185">Reference proteome</keyword>
<organism evidence="1 2">
    <name type="scientific">Aquimarina litoralis</name>
    <dbReference type="NCBI Taxonomy" id="584605"/>
    <lineage>
        <taxon>Bacteria</taxon>
        <taxon>Pseudomonadati</taxon>
        <taxon>Bacteroidota</taxon>
        <taxon>Flavobacteriia</taxon>
        <taxon>Flavobacteriales</taxon>
        <taxon>Flavobacteriaceae</taxon>
        <taxon>Aquimarina</taxon>
    </lineage>
</organism>